<gene>
    <name evidence="1" type="ORF">FPZ12_014595</name>
</gene>
<comment type="caution">
    <text evidence="1">The sequence shown here is derived from an EMBL/GenBank/DDBJ whole genome shotgun (WGS) entry which is preliminary data.</text>
</comment>
<protein>
    <submittedName>
        <fullName evidence="1">Uncharacterized protein</fullName>
    </submittedName>
</protein>
<dbReference type="EMBL" id="VMNW02000017">
    <property type="protein sequence ID" value="KAA9161368.1"/>
    <property type="molecule type" value="Genomic_DNA"/>
</dbReference>
<proteinExistence type="predicted"/>
<dbReference type="Proteomes" id="UP000319769">
    <property type="component" value="Unassembled WGS sequence"/>
</dbReference>
<evidence type="ECO:0000313" key="2">
    <source>
        <dbReference type="Proteomes" id="UP000319769"/>
    </source>
</evidence>
<keyword evidence="2" id="KW-1185">Reference proteome</keyword>
<reference evidence="1" key="1">
    <citation type="submission" date="2019-09" db="EMBL/GenBank/DDBJ databases">
        <authorList>
            <person name="Teo W.F.A."/>
            <person name="Duangmal K."/>
        </authorList>
    </citation>
    <scope>NUCLEOTIDE SEQUENCE [LARGE SCALE GENOMIC DNA]</scope>
    <source>
        <strain evidence="1">K81G1</strain>
    </source>
</reference>
<evidence type="ECO:0000313" key="1">
    <source>
        <dbReference type="EMBL" id="KAA9161368.1"/>
    </source>
</evidence>
<dbReference type="OrthoDB" id="3470137at2"/>
<sequence>MRYDPNQPRDSRGRWTKATGGALGAALVASFVAFGSSGDVVTSVGAGLDTATGADSAAARTARGKTEAKKGDETQAWQRMSLKEIERVVKQDLRCGVQSYGQVQQFFLSHPCTDLDQLLFAVSDDNGAVIVGSVVWVKMPSATSAAELKKVEDSYGSGDVRPFGSEVLGLGGVHFTGQHYRSRLDGSLFVITETEALRGRPSDDQLDDVAAVADVLPPP</sequence>
<organism evidence="1 2">
    <name type="scientific">Amycolatopsis acidicola</name>
    <dbReference type="NCBI Taxonomy" id="2596893"/>
    <lineage>
        <taxon>Bacteria</taxon>
        <taxon>Bacillati</taxon>
        <taxon>Actinomycetota</taxon>
        <taxon>Actinomycetes</taxon>
        <taxon>Pseudonocardiales</taxon>
        <taxon>Pseudonocardiaceae</taxon>
        <taxon>Amycolatopsis</taxon>
    </lineage>
</organism>
<dbReference type="AlphaFoldDB" id="A0A5N0V7D3"/>
<accession>A0A5N0V7D3</accession>
<name>A0A5N0V7D3_9PSEU</name>